<dbReference type="EMBL" id="CP000786">
    <property type="protein sequence ID" value="ABZ98090.1"/>
    <property type="molecule type" value="Genomic_DNA"/>
</dbReference>
<gene>
    <name evidence="1" type="ordered locus">LEPBI_I1988</name>
</gene>
<sequence length="50" mass="6093">MKKTISNEEWRTLSDMILDETIKEYFLVLWKLRSPSEKLVTQIMKTYNLQ</sequence>
<accession>B0SSK0</accession>
<evidence type="ECO:0000313" key="2">
    <source>
        <dbReference type="Proteomes" id="UP000001847"/>
    </source>
</evidence>
<name>B0SSK0_LEPBP</name>
<dbReference type="AlphaFoldDB" id="B0SSK0"/>
<reference evidence="1 2" key="1">
    <citation type="journal article" date="2008" name="PLoS ONE">
        <title>Genome sequence of the saprophyte Leptospira biflexa provides insights into the evolution of Leptospira and the pathogenesis of leptospirosis.</title>
        <authorList>
            <person name="Picardeau M."/>
            <person name="Bulach D.M."/>
            <person name="Bouchier C."/>
            <person name="Zuerner R.L."/>
            <person name="Zidane N."/>
            <person name="Wilson P.J."/>
            <person name="Creno S."/>
            <person name="Kuczek E.S."/>
            <person name="Bommezzadri S."/>
            <person name="Davis J.C."/>
            <person name="McGrath A."/>
            <person name="Johnson M.J."/>
            <person name="Boursaux-Eude C."/>
            <person name="Seemann T."/>
            <person name="Rouy Z."/>
            <person name="Coppel R.L."/>
            <person name="Rood J.I."/>
            <person name="Lajus A."/>
            <person name="Davies J.K."/>
            <person name="Medigue C."/>
            <person name="Adler B."/>
        </authorList>
    </citation>
    <scope>NUCLEOTIDE SEQUENCE [LARGE SCALE GENOMIC DNA]</scope>
    <source>
        <strain evidence="2">Patoc 1 / ATCC 23582 / Paris</strain>
    </source>
</reference>
<organism evidence="1 2">
    <name type="scientific">Leptospira biflexa serovar Patoc (strain Patoc 1 / ATCC 23582 / Paris)</name>
    <dbReference type="NCBI Taxonomy" id="456481"/>
    <lineage>
        <taxon>Bacteria</taxon>
        <taxon>Pseudomonadati</taxon>
        <taxon>Spirochaetota</taxon>
        <taxon>Spirochaetia</taxon>
        <taxon>Leptospirales</taxon>
        <taxon>Leptospiraceae</taxon>
        <taxon>Leptospira</taxon>
    </lineage>
</organism>
<dbReference type="HOGENOM" id="CLU_3119339_0_0_12"/>
<evidence type="ECO:0008006" key="3">
    <source>
        <dbReference type="Google" id="ProtNLM"/>
    </source>
</evidence>
<evidence type="ECO:0000313" key="1">
    <source>
        <dbReference type="EMBL" id="ABZ98090.1"/>
    </source>
</evidence>
<dbReference type="KEGG" id="lbi:LEPBI_I1988"/>
<dbReference type="Proteomes" id="UP000001847">
    <property type="component" value="Chromosome I"/>
</dbReference>
<protein>
    <recommendedName>
        <fullName evidence="3">Transcriptional regulator</fullName>
    </recommendedName>
</protein>
<dbReference type="STRING" id="456481.LEPBI_I1988"/>
<proteinExistence type="predicted"/>
<keyword evidence="2" id="KW-1185">Reference proteome</keyword>